<dbReference type="AlphaFoldDB" id="A0A0E3DB56"/>
<accession>A0A0E3DB56</accession>
<geneLocation type="mitochondrion" evidence="2"/>
<dbReference type="EMBL" id="KJ398160">
    <property type="protein sequence ID" value="AHX02470.1"/>
    <property type="molecule type" value="Genomic_DNA"/>
</dbReference>
<keyword evidence="2" id="KW-0496">Mitochondrion</keyword>
<keyword evidence="2" id="KW-0687">Ribonucleoprotein</keyword>
<organism evidence="2">
    <name type="scientific">Plocamium cartilagineum</name>
    <name type="common">Red comb weed</name>
    <name type="synonym">Gelidium cartilagineum</name>
    <dbReference type="NCBI Taxonomy" id="31452"/>
    <lineage>
        <taxon>Eukaryota</taxon>
        <taxon>Rhodophyta</taxon>
        <taxon>Florideophyceae</taxon>
        <taxon>Rhodymeniophycidae</taxon>
        <taxon>Plocamiales</taxon>
        <taxon>Plocamiaceae</taxon>
        <taxon>Plocamium</taxon>
    </lineage>
</organism>
<keyword evidence="1" id="KW-0812">Transmembrane</keyword>
<dbReference type="SUPFAM" id="SSF74731">
    <property type="entry name" value="Ribosomal protein L20"/>
    <property type="match status" value="1"/>
</dbReference>
<dbReference type="GO" id="GO:0005840">
    <property type="term" value="C:ribosome"/>
    <property type="evidence" value="ECO:0007669"/>
    <property type="project" value="UniProtKB-KW"/>
</dbReference>
<feature type="transmembrane region" description="Helical" evidence="1">
    <location>
        <begin position="21"/>
        <end position="40"/>
    </location>
</feature>
<keyword evidence="2" id="KW-0689">Ribosomal protein</keyword>
<dbReference type="InterPro" id="IPR035566">
    <property type="entry name" value="Ribosomal_protein_bL20_C"/>
</dbReference>
<proteinExistence type="predicted"/>
<name>A0A0E3DB56_PLOCA</name>
<reference evidence="2" key="1">
    <citation type="submission" date="2014-02" db="EMBL/GenBank/DDBJ databases">
        <title>Complete mitochondrion genomes reveal florideophycean red algal diversity.</title>
        <authorList>
            <person name="Yang E.C."/>
            <person name="Yoon H.S."/>
        </authorList>
    </citation>
    <scope>NUCLEOTIDE SEQUENCE</scope>
</reference>
<protein>
    <submittedName>
        <fullName evidence="2">Ribosomal protein L20</fullName>
    </submittedName>
</protein>
<keyword evidence="1" id="KW-1133">Transmembrane helix</keyword>
<sequence>MQREFFQTKSRKIKKRNKQKTYIQHLNFANYLYYNFYIYFFKKHILLNRKILSNFYVKEMGSFISLQKWVLNYYLIEWGSKKRNNNI</sequence>
<gene>
    <name evidence="2" type="primary">rpl20</name>
    <name evidence="2" type="ORF">Pcati.mt.54</name>
</gene>
<evidence type="ECO:0000256" key="1">
    <source>
        <dbReference type="SAM" id="Phobius"/>
    </source>
</evidence>
<keyword evidence="1" id="KW-0472">Membrane</keyword>
<evidence type="ECO:0000313" key="2">
    <source>
        <dbReference type="EMBL" id="AHX02470.1"/>
    </source>
</evidence>